<dbReference type="Proteomes" id="UP000220836">
    <property type="component" value="Unassembled WGS sequence"/>
</dbReference>
<dbReference type="OrthoDB" id="9815445at2"/>
<dbReference type="PROSITE" id="PS51257">
    <property type="entry name" value="PROKAR_LIPOPROTEIN"/>
    <property type="match status" value="1"/>
</dbReference>
<dbReference type="GO" id="GO:0055085">
    <property type="term" value="P:transmembrane transport"/>
    <property type="evidence" value="ECO:0007669"/>
    <property type="project" value="InterPro"/>
</dbReference>
<sequence length="269" mass="29494">MTRSAKYLLVIKTLALWAFLLFACLPLVQMTLISFVATLPHPGVAVGRPTLNNYAGIWTDPSLRSAFLNSVAYVLINICITVPVAIPAAYAFSRLSFLGDKHLFFAFIAFRITPPVVLTLPVFQLFSALGIVNSVFGIALAHCLFNLPIAIWILQGFISAIPKEMDETAFLDGHSRLHFIWKILLPQIAPGIAVTAFFCFMFSWVEVVFARILTTTNGKPISMAINALFGFQTDIGLVMAVTATSTLPGAVLLFAMRNHLSRGFKVGRL</sequence>
<evidence type="ECO:0000256" key="4">
    <source>
        <dbReference type="ARBA" id="ARBA00022692"/>
    </source>
</evidence>
<feature type="transmembrane region" description="Helical" evidence="7">
    <location>
        <begin position="104"/>
        <end position="123"/>
    </location>
</feature>
<feature type="transmembrane region" description="Helical" evidence="7">
    <location>
        <begin position="71"/>
        <end position="92"/>
    </location>
</feature>
<evidence type="ECO:0000256" key="7">
    <source>
        <dbReference type="RuleBase" id="RU363032"/>
    </source>
</evidence>
<comment type="similarity">
    <text evidence="7">Belongs to the binding-protein-dependent transport system permease family.</text>
</comment>
<evidence type="ECO:0000256" key="1">
    <source>
        <dbReference type="ARBA" id="ARBA00004651"/>
    </source>
</evidence>
<evidence type="ECO:0000256" key="5">
    <source>
        <dbReference type="ARBA" id="ARBA00022989"/>
    </source>
</evidence>
<keyword evidence="5 7" id="KW-1133">Transmembrane helix</keyword>
<dbReference type="PROSITE" id="PS50928">
    <property type="entry name" value="ABC_TM1"/>
    <property type="match status" value="1"/>
</dbReference>
<proteinExistence type="inferred from homology"/>
<dbReference type="CDD" id="cd06261">
    <property type="entry name" value="TM_PBP2"/>
    <property type="match status" value="1"/>
</dbReference>
<dbReference type="AlphaFoldDB" id="A0A238KNF4"/>
<dbReference type="GO" id="GO:0005886">
    <property type="term" value="C:plasma membrane"/>
    <property type="evidence" value="ECO:0007669"/>
    <property type="project" value="UniProtKB-SubCell"/>
</dbReference>
<dbReference type="InterPro" id="IPR000515">
    <property type="entry name" value="MetI-like"/>
</dbReference>
<dbReference type="InterPro" id="IPR035906">
    <property type="entry name" value="MetI-like_sf"/>
</dbReference>
<evidence type="ECO:0000256" key="3">
    <source>
        <dbReference type="ARBA" id="ARBA00022475"/>
    </source>
</evidence>
<feature type="domain" description="ABC transmembrane type-1" evidence="8">
    <location>
        <begin position="67"/>
        <end position="256"/>
    </location>
</feature>
<gene>
    <name evidence="9" type="primary">sugB_3</name>
    <name evidence="9" type="ORF">PEV8663_02854</name>
</gene>
<evidence type="ECO:0000313" key="10">
    <source>
        <dbReference type="Proteomes" id="UP000220836"/>
    </source>
</evidence>
<reference evidence="9 10" key="1">
    <citation type="submission" date="2017-05" db="EMBL/GenBank/DDBJ databases">
        <authorList>
            <person name="Song R."/>
            <person name="Chenine A.L."/>
            <person name="Ruprecht R.M."/>
        </authorList>
    </citation>
    <scope>NUCLEOTIDE SEQUENCE [LARGE SCALE GENOMIC DNA]</scope>
    <source>
        <strain evidence="9 10">CECT 8663</strain>
    </source>
</reference>
<feature type="transmembrane region" description="Helical" evidence="7">
    <location>
        <begin position="179"/>
        <end position="205"/>
    </location>
</feature>
<dbReference type="Pfam" id="PF00528">
    <property type="entry name" value="BPD_transp_1"/>
    <property type="match status" value="1"/>
</dbReference>
<evidence type="ECO:0000256" key="2">
    <source>
        <dbReference type="ARBA" id="ARBA00022448"/>
    </source>
</evidence>
<dbReference type="RefSeq" id="WP_097805330.1">
    <property type="nucleotide sequence ID" value="NZ_CBDIHF020000003.1"/>
</dbReference>
<dbReference type="InterPro" id="IPR050901">
    <property type="entry name" value="BP-dep_ABC_trans_perm"/>
</dbReference>
<dbReference type="PANTHER" id="PTHR32243:SF52">
    <property type="entry name" value="ABC TRANSPORTER PERMEASE PROTEIN"/>
    <property type="match status" value="1"/>
</dbReference>
<keyword evidence="3" id="KW-1003">Cell membrane</keyword>
<keyword evidence="6 7" id="KW-0472">Membrane</keyword>
<evidence type="ECO:0000259" key="8">
    <source>
        <dbReference type="PROSITE" id="PS50928"/>
    </source>
</evidence>
<dbReference type="PANTHER" id="PTHR32243">
    <property type="entry name" value="MALTOSE TRANSPORT SYSTEM PERMEASE-RELATED"/>
    <property type="match status" value="1"/>
</dbReference>
<organism evidence="9 10">
    <name type="scientific">Pelagimonas varians</name>
    <dbReference type="NCBI Taxonomy" id="696760"/>
    <lineage>
        <taxon>Bacteria</taxon>
        <taxon>Pseudomonadati</taxon>
        <taxon>Pseudomonadota</taxon>
        <taxon>Alphaproteobacteria</taxon>
        <taxon>Rhodobacterales</taxon>
        <taxon>Roseobacteraceae</taxon>
        <taxon>Pelagimonas</taxon>
    </lineage>
</organism>
<feature type="transmembrane region" description="Helical" evidence="7">
    <location>
        <begin position="235"/>
        <end position="255"/>
    </location>
</feature>
<evidence type="ECO:0000313" key="9">
    <source>
        <dbReference type="EMBL" id="SMX44363.1"/>
    </source>
</evidence>
<keyword evidence="2 7" id="KW-0813">Transport</keyword>
<dbReference type="Gene3D" id="1.10.3720.10">
    <property type="entry name" value="MetI-like"/>
    <property type="match status" value="1"/>
</dbReference>
<dbReference type="EMBL" id="FXYH01000010">
    <property type="protein sequence ID" value="SMX44363.1"/>
    <property type="molecule type" value="Genomic_DNA"/>
</dbReference>
<dbReference type="SUPFAM" id="SSF161098">
    <property type="entry name" value="MetI-like"/>
    <property type="match status" value="1"/>
</dbReference>
<evidence type="ECO:0000256" key="6">
    <source>
        <dbReference type="ARBA" id="ARBA00023136"/>
    </source>
</evidence>
<comment type="subcellular location">
    <subcellularLocation>
        <location evidence="1 7">Cell membrane</location>
        <topology evidence="1 7">Multi-pass membrane protein</topology>
    </subcellularLocation>
</comment>
<name>A0A238KNF4_9RHOB</name>
<feature type="transmembrane region" description="Helical" evidence="7">
    <location>
        <begin position="135"/>
        <end position="158"/>
    </location>
</feature>
<protein>
    <submittedName>
        <fullName evidence="9">Trehalose transport system permease protein SugB</fullName>
    </submittedName>
</protein>
<keyword evidence="4 7" id="KW-0812">Transmembrane</keyword>
<accession>A0A238KNF4</accession>
<keyword evidence="10" id="KW-1185">Reference proteome</keyword>